<keyword evidence="1" id="KW-0479">Metal-binding</keyword>
<dbReference type="Pfam" id="PF01753">
    <property type="entry name" value="zf-MYND"/>
    <property type="match status" value="1"/>
</dbReference>
<protein>
    <recommendedName>
        <fullName evidence="4">MYND-type domain-containing protein</fullName>
    </recommendedName>
</protein>
<accession>A0A4V2MV77</accession>
<dbReference type="Proteomes" id="UP000292702">
    <property type="component" value="Unassembled WGS sequence"/>
</dbReference>
<keyword evidence="3" id="KW-0862">Zinc</keyword>
<evidence type="ECO:0000256" key="1">
    <source>
        <dbReference type="ARBA" id="ARBA00022723"/>
    </source>
</evidence>
<dbReference type="AlphaFoldDB" id="A0A4V2MV77"/>
<proteinExistence type="predicted"/>
<dbReference type="STRING" id="92696.A0A4V2MV77"/>
<dbReference type="OrthoDB" id="437457at2759"/>
<reference evidence="5 6" key="1">
    <citation type="submission" date="2018-11" db="EMBL/GenBank/DDBJ databases">
        <title>Genome assembly of Steccherinum ochraceum LE-BIN_3174, the white-rot fungus of the Steccherinaceae family (The Residual Polyporoid clade, Polyporales, Basidiomycota).</title>
        <authorList>
            <person name="Fedorova T.V."/>
            <person name="Glazunova O.A."/>
            <person name="Landesman E.O."/>
            <person name="Moiseenko K.V."/>
            <person name="Psurtseva N.V."/>
            <person name="Savinova O.S."/>
            <person name="Shakhova N.V."/>
            <person name="Tyazhelova T.V."/>
            <person name="Vasina D.V."/>
        </authorList>
    </citation>
    <scope>NUCLEOTIDE SEQUENCE [LARGE SCALE GENOMIC DNA]</scope>
    <source>
        <strain evidence="5 6">LE-BIN_3174</strain>
    </source>
</reference>
<organism evidence="5 6">
    <name type="scientific">Steccherinum ochraceum</name>
    <dbReference type="NCBI Taxonomy" id="92696"/>
    <lineage>
        <taxon>Eukaryota</taxon>
        <taxon>Fungi</taxon>
        <taxon>Dikarya</taxon>
        <taxon>Basidiomycota</taxon>
        <taxon>Agaricomycotina</taxon>
        <taxon>Agaricomycetes</taxon>
        <taxon>Polyporales</taxon>
        <taxon>Steccherinaceae</taxon>
        <taxon>Steccherinum</taxon>
    </lineage>
</organism>
<dbReference type="EMBL" id="RWJN01000475">
    <property type="protein sequence ID" value="TCD61357.1"/>
    <property type="molecule type" value="Genomic_DNA"/>
</dbReference>
<evidence type="ECO:0000256" key="3">
    <source>
        <dbReference type="ARBA" id="ARBA00022833"/>
    </source>
</evidence>
<name>A0A4V2MV77_9APHY</name>
<evidence type="ECO:0000259" key="4">
    <source>
        <dbReference type="Pfam" id="PF01753"/>
    </source>
</evidence>
<evidence type="ECO:0000256" key="2">
    <source>
        <dbReference type="ARBA" id="ARBA00022771"/>
    </source>
</evidence>
<gene>
    <name evidence="5" type="ORF">EIP91_008546</name>
</gene>
<keyword evidence="6" id="KW-1185">Reference proteome</keyword>
<feature type="domain" description="MYND-type" evidence="4">
    <location>
        <begin position="63"/>
        <end position="83"/>
    </location>
</feature>
<dbReference type="InterPro" id="IPR002893">
    <property type="entry name" value="Znf_MYND"/>
</dbReference>
<keyword evidence="2" id="KW-0863">Zinc-finger</keyword>
<comment type="caution">
    <text evidence="5">The sequence shown here is derived from an EMBL/GenBank/DDBJ whole genome shotgun (WGS) entry which is preliminary data.</text>
</comment>
<dbReference type="Gene3D" id="6.10.140.2220">
    <property type="match status" value="1"/>
</dbReference>
<evidence type="ECO:0000313" key="5">
    <source>
        <dbReference type="EMBL" id="TCD61357.1"/>
    </source>
</evidence>
<sequence>MSSLKNIRVHATDVSLASEPSSIECSQCKFISIFDFVFTLHSNFDIILRQTHYGIKPADCPVRVYYCNSKHSKSDWPKHKEDCKPSTTSSELATAVQIHDAILFATKEPNPRMVKVPFKWIQEKPFLPSDTPPPAFQVLARNPWPTSNCPFWVGSLYPGGPPLPDNRLLVAFINDNFSVDGSPPNFCIGKFLGVKQWGDMPYRWADNVIVLRKRSVEDPEFQSAVWEEDLPILKQYWSKYTEND</sequence>
<evidence type="ECO:0000313" key="6">
    <source>
        <dbReference type="Proteomes" id="UP000292702"/>
    </source>
</evidence>